<dbReference type="Pfam" id="PF02348">
    <property type="entry name" value="CTP_transf_3"/>
    <property type="match status" value="1"/>
</dbReference>
<keyword evidence="1" id="KW-0808">Transferase</keyword>
<dbReference type="Gene3D" id="3.90.550.10">
    <property type="entry name" value="Spore Coat Polysaccharide Biosynthesis Protein SpsA, Chain A"/>
    <property type="match status" value="1"/>
</dbReference>
<proteinExistence type="predicted"/>
<evidence type="ECO:0000313" key="1">
    <source>
        <dbReference type="EMBL" id="QPJ65089.1"/>
    </source>
</evidence>
<dbReference type="Proteomes" id="UP000594464">
    <property type="component" value="Chromosome"/>
</dbReference>
<evidence type="ECO:0000313" key="2">
    <source>
        <dbReference type="Proteomes" id="UP000594464"/>
    </source>
</evidence>
<dbReference type="PANTHER" id="PTHR42866">
    <property type="entry name" value="3-DEOXY-MANNO-OCTULOSONATE CYTIDYLYLTRANSFERASE"/>
    <property type="match status" value="1"/>
</dbReference>
<protein>
    <submittedName>
        <fullName evidence="1">NTP transferase domain-containing protein</fullName>
    </submittedName>
</protein>
<accession>A0A7T0G384</accession>
<name>A0A7T0G384_9BACT</name>
<dbReference type="PANTHER" id="PTHR42866:SF1">
    <property type="entry name" value="SPORE COAT POLYSACCHARIDE BIOSYNTHESIS PROTEIN SPSF"/>
    <property type="match status" value="1"/>
</dbReference>
<dbReference type="InterPro" id="IPR029044">
    <property type="entry name" value="Nucleotide-diphossugar_trans"/>
</dbReference>
<dbReference type="InterPro" id="IPR003329">
    <property type="entry name" value="Cytidylyl_trans"/>
</dbReference>
<dbReference type="KEGG" id="nva:G3M78_06685"/>
<dbReference type="GO" id="GO:0016740">
    <property type="term" value="F:transferase activity"/>
    <property type="evidence" value="ECO:0007669"/>
    <property type="project" value="UniProtKB-KW"/>
</dbReference>
<gene>
    <name evidence="1" type="ORF">G3M78_06685</name>
</gene>
<reference evidence="2" key="1">
    <citation type="submission" date="2020-02" db="EMBL/GenBank/DDBJ databases">
        <title>Genomic and physiological characterization of two novel Nitrospinaceae genera.</title>
        <authorList>
            <person name="Mueller A.J."/>
            <person name="Jung M.-Y."/>
            <person name="Strachan C.R."/>
            <person name="Herbold C.W."/>
            <person name="Kirkegaard R.H."/>
            <person name="Daims H."/>
        </authorList>
    </citation>
    <scope>NUCLEOTIDE SEQUENCE [LARGE SCALE GENOMIC DNA]</scope>
</reference>
<dbReference type="AlphaFoldDB" id="A0A7T0G384"/>
<sequence>MNKENNKIGAVIQARMGSTRRPGKSLYPFAGRPMIEHIVRRIQLIPGLDLVALAIPDLQSEQALVDAVSATGVRIIQGPEDDVLERYVMAGDALSLTHIARICGDCPWVDLELAERLIESHLATGADFSASADPVPLGSGLEIIKLDALKAAARESFEPYHKEHVAPFIIERPERFHLNWMPAPQYLAHKECRLTVDTEEDLQFQDRLCAELTTSPLYAQSVESILSLLESRPDLLQINATIPQKDWRKEK</sequence>
<dbReference type="GO" id="GO:0005829">
    <property type="term" value="C:cytosol"/>
    <property type="evidence" value="ECO:0007669"/>
    <property type="project" value="TreeGrafter"/>
</dbReference>
<organism evidence="1 2">
    <name type="scientific">Candidatus Nitrohelix vancouverensis</name>
    <dbReference type="NCBI Taxonomy" id="2705534"/>
    <lineage>
        <taxon>Bacteria</taxon>
        <taxon>Pseudomonadati</taxon>
        <taxon>Nitrospinota/Tectimicrobiota group</taxon>
        <taxon>Nitrospinota</taxon>
        <taxon>Nitrospinia</taxon>
        <taxon>Nitrospinales</taxon>
        <taxon>Nitrospinaceae</taxon>
        <taxon>Candidatus Nitrohelix</taxon>
    </lineage>
</organism>
<dbReference type="SUPFAM" id="SSF53448">
    <property type="entry name" value="Nucleotide-diphospho-sugar transferases"/>
    <property type="match status" value="1"/>
</dbReference>
<dbReference type="EMBL" id="CP048620">
    <property type="protein sequence ID" value="QPJ65089.1"/>
    <property type="molecule type" value="Genomic_DNA"/>
</dbReference>